<dbReference type="AlphaFoldDB" id="A0AAE1V9W6"/>
<dbReference type="SMART" id="SM00355">
    <property type="entry name" value="ZnF_C2H2"/>
    <property type="match status" value="3"/>
</dbReference>
<dbReference type="PANTHER" id="PTHR46326:SF7">
    <property type="entry name" value="ZINC FINGER PROTEIN ZAT1-LIKE"/>
    <property type="match status" value="1"/>
</dbReference>
<gene>
    <name evidence="4" type="ORF">RND71_024887</name>
</gene>
<protein>
    <recommendedName>
        <fullName evidence="3">C2H2-type domain-containing protein</fullName>
    </recommendedName>
</protein>
<dbReference type="PANTHER" id="PTHR46326">
    <property type="entry name" value="ZINC FINGER PROTEIN ZAT1-RELATED"/>
    <property type="match status" value="1"/>
</dbReference>
<reference evidence="4" key="1">
    <citation type="submission" date="2023-12" db="EMBL/GenBank/DDBJ databases">
        <title>Genome assembly of Anisodus tanguticus.</title>
        <authorList>
            <person name="Wang Y.-J."/>
        </authorList>
    </citation>
    <scope>NUCLEOTIDE SEQUENCE</scope>
    <source>
        <strain evidence="4">KB-2021</strain>
        <tissue evidence="4">Leaf</tissue>
    </source>
</reference>
<dbReference type="InterPro" id="IPR013087">
    <property type="entry name" value="Znf_C2H2_type"/>
</dbReference>
<dbReference type="PROSITE" id="PS00028">
    <property type="entry name" value="ZINC_FINGER_C2H2_1"/>
    <property type="match status" value="3"/>
</dbReference>
<keyword evidence="1" id="KW-0862">Zinc</keyword>
<evidence type="ECO:0000259" key="3">
    <source>
        <dbReference type="PROSITE" id="PS50157"/>
    </source>
</evidence>
<dbReference type="EMBL" id="JAVYJV010000013">
    <property type="protein sequence ID" value="KAK4355916.1"/>
    <property type="molecule type" value="Genomic_DNA"/>
</dbReference>
<dbReference type="InterPro" id="IPR044303">
    <property type="entry name" value="ZAT1/4/9"/>
</dbReference>
<dbReference type="InterPro" id="IPR036236">
    <property type="entry name" value="Znf_C2H2_sf"/>
</dbReference>
<dbReference type="Gene3D" id="3.30.160.60">
    <property type="entry name" value="Classic Zinc Finger"/>
    <property type="match status" value="1"/>
</dbReference>
<evidence type="ECO:0000313" key="4">
    <source>
        <dbReference type="EMBL" id="KAK4355916.1"/>
    </source>
</evidence>
<feature type="region of interest" description="Disordered" evidence="2">
    <location>
        <begin position="113"/>
        <end position="148"/>
    </location>
</feature>
<dbReference type="GO" id="GO:0006355">
    <property type="term" value="P:regulation of DNA-templated transcription"/>
    <property type="evidence" value="ECO:0007669"/>
    <property type="project" value="InterPro"/>
</dbReference>
<proteinExistence type="predicted"/>
<feature type="compositionally biased region" description="Polar residues" evidence="2">
    <location>
        <begin position="139"/>
        <end position="148"/>
    </location>
</feature>
<keyword evidence="1" id="KW-0479">Metal-binding</keyword>
<evidence type="ECO:0000313" key="5">
    <source>
        <dbReference type="Proteomes" id="UP001291623"/>
    </source>
</evidence>
<keyword evidence="5" id="KW-1185">Reference proteome</keyword>
<evidence type="ECO:0000256" key="2">
    <source>
        <dbReference type="SAM" id="MobiDB-lite"/>
    </source>
</evidence>
<dbReference type="GO" id="GO:0008270">
    <property type="term" value="F:zinc ion binding"/>
    <property type="evidence" value="ECO:0007669"/>
    <property type="project" value="UniProtKB-KW"/>
</dbReference>
<dbReference type="PROSITE" id="PS50157">
    <property type="entry name" value="ZINC_FINGER_C2H2_2"/>
    <property type="match status" value="3"/>
</dbReference>
<dbReference type="SUPFAM" id="SSF57667">
    <property type="entry name" value="beta-beta-alpha zinc fingers"/>
    <property type="match status" value="2"/>
</dbReference>
<organism evidence="4 5">
    <name type="scientific">Anisodus tanguticus</name>
    <dbReference type="NCBI Taxonomy" id="243964"/>
    <lineage>
        <taxon>Eukaryota</taxon>
        <taxon>Viridiplantae</taxon>
        <taxon>Streptophyta</taxon>
        <taxon>Embryophyta</taxon>
        <taxon>Tracheophyta</taxon>
        <taxon>Spermatophyta</taxon>
        <taxon>Magnoliopsida</taxon>
        <taxon>eudicotyledons</taxon>
        <taxon>Gunneridae</taxon>
        <taxon>Pentapetalae</taxon>
        <taxon>asterids</taxon>
        <taxon>lamiids</taxon>
        <taxon>Solanales</taxon>
        <taxon>Solanaceae</taxon>
        <taxon>Solanoideae</taxon>
        <taxon>Hyoscyameae</taxon>
        <taxon>Anisodus</taxon>
    </lineage>
</organism>
<feature type="domain" description="C2H2-type" evidence="3">
    <location>
        <begin position="262"/>
        <end position="289"/>
    </location>
</feature>
<name>A0AAE1V9W6_9SOLA</name>
<feature type="domain" description="C2H2-type" evidence="3">
    <location>
        <begin position="312"/>
        <end position="334"/>
    </location>
</feature>
<keyword evidence="1" id="KW-0863">Zinc-finger</keyword>
<evidence type="ECO:0000256" key="1">
    <source>
        <dbReference type="PROSITE-ProRule" id="PRU00042"/>
    </source>
</evidence>
<dbReference type="Pfam" id="PF13912">
    <property type="entry name" value="zf-C2H2_6"/>
    <property type="match status" value="3"/>
</dbReference>
<accession>A0AAE1V9W6</accession>
<feature type="domain" description="C2H2-type" evidence="3">
    <location>
        <begin position="101"/>
        <end position="128"/>
    </location>
</feature>
<comment type="caution">
    <text evidence="4">The sequence shown here is derived from an EMBL/GenBank/DDBJ whole genome shotgun (WGS) entry which is preliminary data.</text>
</comment>
<dbReference type="Proteomes" id="UP001291623">
    <property type="component" value="Unassembled WGS sequence"/>
</dbReference>
<sequence length="388" mass="43690">MMPNLVGRKSNNTTNSIGHDAKAKSLRFFSITSQETRDYNLKLINYLYQIIHLCIRQTRPTNSLLWVKSDFDEKQKTMSCFGGTTEGCFWFVEQSMSMEKHKCKLCSRKFSSGKAMGGHMRSHLRTLPLPPKTPPQKQDSGGRSESTLSLYEEEVEEIKEEKHLGYGLRENSKKSSRVIDPEFLDARSAEIQKNPKNVRKASTCTKHPVLSEVKKEKSGEFEPVSSFSDTSPEEDIAICLMMLSKDVWKNSIFKDQRQGKYYQCEICNKVLKSSQALGSHKTIHKKNNSSNCIEEQHKRGKLRVKNVDEKVHECPFCGKIYGSGQALGGHKRSHILSSSITGSSSSKVGDSLMDSSSGKFPYGFIDLNMPAPMEDDEEFSQPEVSGVS</sequence>